<keyword evidence="2" id="KW-1185">Reference proteome</keyword>
<sequence length="150" mass="16345">MSIAPFTQLATLPIANGSLDKVCFPTSPANYGNLDTDFCGSGSRNLQTVREHGAKYSLCLSRICALQPHSRGHWRDRYHHHRAVHIKIPQNNSLSSCLGDVDVATHDSVTASAIYQQMLNETAEQNVLQGAPILTVIDFVGGFTNRSHGS</sequence>
<organism evidence="1 2">
    <name type="scientific">Xylaria bambusicola</name>
    <dbReference type="NCBI Taxonomy" id="326684"/>
    <lineage>
        <taxon>Eukaryota</taxon>
        <taxon>Fungi</taxon>
        <taxon>Dikarya</taxon>
        <taxon>Ascomycota</taxon>
        <taxon>Pezizomycotina</taxon>
        <taxon>Sordariomycetes</taxon>
        <taxon>Xylariomycetidae</taxon>
        <taxon>Xylariales</taxon>
        <taxon>Xylariaceae</taxon>
        <taxon>Xylaria</taxon>
    </lineage>
</organism>
<proteinExistence type="predicted"/>
<protein>
    <submittedName>
        <fullName evidence="1">Uncharacterized protein</fullName>
    </submittedName>
</protein>
<name>A0AAN7URP5_9PEZI</name>
<gene>
    <name evidence="1" type="ORF">RRF57_013395</name>
</gene>
<dbReference type="EMBL" id="JAWHQM010000233">
    <property type="protein sequence ID" value="KAK5637680.1"/>
    <property type="molecule type" value="Genomic_DNA"/>
</dbReference>
<evidence type="ECO:0000313" key="1">
    <source>
        <dbReference type="EMBL" id="KAK5637680.1"/>
    </source>
</evidence>
<accession>A0AAN7URP5</accession>
<dbReference type="Proteomes" id="UP001305414">
    <property type="component" value="Unassembled WGS sequence"/>
</dbReference>
<dbReference type="AlphaFoldDB" id="A0AAN7URP5"/>
<evidence type="ECO:0000313" key="2">
    <source>
        <dbReference type="Proteomes" id="UP001305414"/>
    </source>
</evidence>
<reference evidence="1 2" key="1">
    <citation type="submission" date="2023-10" db="EMBL/GenBank/DDBJ databases">
        <title>Draft genome sequence of Xylaria bambusicola isolate GMP-LS, the root and basal stem rot pathogen of sugarcane in Indonesia.</title>
        <authorList>
            <person name="Selvaraj P."/>
            <person name="Muralishankar V."/>
            <person name="Muruganantham S."/>
            <person name="Sp S."/>
            <person name="Haryani S."/>
            <person name="Lau K.J.X."/>
            <person name="Naqvi N.I."/>
        </authorList>
    </citation>
    <scope>NUCLEOTIDE SEQUENCE [LARGE SCALE GENOMIC DNA]</scope>
    <source>
        <strain evidence="1">GMP-LS</strain>
    </source>
</reference>
<comment type="caution">
    <text evidence="1">The sequence shown here is derived from an EMBL/GenBank/DDBJ whole genome shotgun (WGS) entry which is preliminary data.</text>
</comment>